<dbReference type="Proteomes" id="UP000716291">
    <property type="component" value="Unassembled WGS sequence"/>
</dbReference>
<gene>
    <name evidence="1" type="ORF">G6F64_011414</name>
</gene>
<evidence type="ECO:0000313" key="2">
    <source>
        <dbReference type="Proteomes" id="UP000716291"/>
    </source>
</evidence>
<accession>A0A9P6WZG4</accession>
<protein>
    <submittedName>
        <fullName evidence="1">Uncharacterized protein</fullName>
    </submittedName>
</protein>
<proteinExistence type="predicted"/>
<dbReference type="OrthoDB" id="2269996at2759"/>
<name>A0A9P6WZG4_RHIOR</name>
<comment type="caution">
    <text evidence="1">The sequence shown here is derived from an EMBL/GenBank/DDBJ whole genome shotgun (WGS) entry which is preliminary data.</text>
</comment>
<dbReference type="EMBL" id="JAANQT010002767">
    <property type="protein sequence ID" value="KAG1301872.1"/>
    <property type="molecule type" value="Genomic_DNA"/>
</dbReference>
<organism evidence="1 2">
    <name type="scientific">Rhizopus oryzae</name>
    <name type="common">Mucormycosis agent</name>
    <name type="synonym">Rhizopus arrhizus var. delemar</name>
    <dbReference type="NCBI Taxonomy" id="64495"/>
    <lineage>
        <taxon>Eukaryota</taxon>
        <taxon>Fungi</taxon>
        <taxon>Fungi incertae sedis</taxon>
        <taxon>Mucoromycota</taxon>
        <taxon>Mucoromycotina</taxon>
        <taxon>Mucoromycetes</taxon>
        <taxon>Mucorales</taxon>
        <taxon>Mucorineae</taxon>
        <taxon>Rhizopodaceae</taxon>
        <taxon>Rhizopus</taxon>
    </lineage>
</organism>
<dbReference type="AlphaFoldDB" id="A0A9P6WZG4"/>
<keyword evidence="2" id="KW-1185">Reference proteome</keyword>
<reference evidence="1" key="1">
    <citation type="journal article" date="2020" name="Microb. Genom.">
        <title>Genetic diversity of clinical and environmental Mucorales isolates obtained from an investigation of mucormycosis cases among solid organ transplant recipients.</title>
        <authorList>
            <person name="Nguyen M.H."/>
            <person name="Kaul D."/>
            <person name="Muto C."/>
            <person name="Cheng S.J."/>
            <person name="Richter R.A."/>
            <person name="Bruno V.M."/>
            <person name="Liu G."/>
            <person name="Beyhan S."/>
            <person name="Sundermann A.J."/>
            <person name="Mounaud S."/>
            <person name="Pasculle A.W."/>
            <person name="Nierman W.C."/>
            <person name="Driscoll E."/>
            <person name="Cumbie R."/>
            <person name="Clancy C.J."/>
            <person name="Dupont C.L."/>
        </authorList>
    </citation>
    <scope>NUCLEOTIDE SEQUENCE</scope>
    <source>
        <strain evidence="1">GL11</strain>
    </source>
</reference>
<sequence length="110" mass="12146">MFKTSTQRSWARVMTKNCKSLLHLTTSSSTTNIVTTTPSNLDVPMISKAGIWRTGHGSGSAFIDITGRKESKIEILHLVAQQYPSRVEVLTQQVGILEFAEINFAPDDAH</sequence>
<evidence type="ECO:0000313" key="1">
    <source>
        <dbReference type="EMBL" id="KAG1301872.1"/>
    </source>
</evidence>